<proteinExistence type="predicted"/>
<evidence type="ECO:0000256" key="3">
    <source>
        <dbReference type="ARBA" id="ARBA00022475"/>
    </source>
</evidence>
<dbReference type="InterPro" id="IPR013014">
    <property type="entry name" value="PTS_EIIC_2"/>
</dbReference>
<organism evidence="16 17">
    <name type="scientific">Deinococcus radiopugnans ATCC 19172</name>
    <dbReference type="NCBI Taxonomy" id="585398"/>
    <lineage>
        <taxon>Bacteria</taxon>
        <taxon>Thermotogati</taxon>
        <taxon>Deinococcota</taxon>
        <taxon>Deinococci</taxon>
        <taxon>Deinococcales</taxon>
        <taxon>Deinococcaceae</taxon>
        <taxon>Deinococcus</taxon>
    </lineage>
</organism>
<feature type="transmembrane region" description="Helical" evidence="12">
    <location>
        <begin position="292"/>
        <end position="319"/>
    </location>
</feature>
<evidence type="ECO:0000259" key="14">
    <source>
        <dbReference type="PROSITE" id="PS51104"/>
    </source>
</evidence>
<feature type="domain" description="PTS EIIC type-2" evidence="14">
    <location>
        <begin position="254"/>
        <end position="587"/>
    </location>
</feature>
<keyword evidence="2" id="KW-0813">Transport</keyword>
<evidence type="ECO:0000256" key="5">
    <source>
        <dbReference type="ARBA" id="ARBA00022597"/>
    </source>
</evidence>
<dbReference type="EC" id="2.7.1.202" evidence="16"/>
<evidence type="ECO:0000256" key="8">
    <source>
        <dbReference type="ARBA" id="ARBA00022692"/>
    </source>
</evidence>
<evidence type="ECO:0000256" key="6">
    <source>
        <dbReference type="ARBA" id="ARBA00022679"/>
    </source>
</evidence>
<keyword evidence="7" id="KW-0598">Phosphotransferase system</keyword>
<dbReference type="RefSeq" id="WP_139404454.1">
    <property type="nucleotide sequence ID" value="NZ_JACHEW010000025.1"/>
</dbReference>
<keyword evidence="18" id="KW-1185">Reference proteome</keyword>
<evidence type="ECO:0000256" key="10">
    <source>
        <dbReference type="ARBA" id="ARBA00022989"/>
    </source>
</evidence>
<evidence type="ECO:0000256" key="1">
    <source>
        <dbReference type="ARBA" id="ARBA00004429"/>
    </source>
</evidence>
<keyword evidence="11 12" id="KW-0472">Membrane</keyword>
<feature type="transmembrane region" description="Helical" evidence="12">
    <location>
        <begin position="517"/>
        <end position="539"/>
    </location>
</feature>
<feature type="domain" description="PTS EIIB type-2" evidence="13">
    <location>
        <begin position="123"/>
        <end position="218"/>
    </location>
</feature>
<feature type="domain" description="PTS EIIB type-2" evidence="13">
    <location>
        <begin position="4"/>
        <end position="99"/>
    </location>
</feature>
<reference evidence="15 18" key="2">
    <citation type="submission" date="2020-08" db="EMBL/GenBank/DDBJ databases">
        <title>Genomic Encyclopedia of Type Strains, Phase IV (KMG-IV): sequencing the most valuable type-strain genomes for metagenomic binning, comparative biology and taxonomic classification.</title>
        <authorList>
            <person name="Goeker M."/>
        </authorList>
    </citation>
    <scope>NUCLEOTIDE SEQUENCE [LARGE SCALE GENOMIC DNA]</scope>
    <source>
        <strain evidence="15 18">DSM 12027</strain>
    </source>
</reference>
<dbReference type="Proteomes" id="UP000313988">
    <property type="component" value="Unassembled WGS sequence"/>
</dbReference>
<dbReference type="CDD" id="cd05569">
    <property type="entry name" value="PTS_IIB_fructose"/>
    <property type="match status" value="2"/>
</dbReference>
<dbReference type="Proteomes" id="UP000629870">
    <property type="component" value="Unassembled WGS sequence"/>
</dbReference>
<name>A0A5C4XXL2_9DEIO</name>
<evidence type="ECO:0000313" key="18">
    <source>
        <dbReference type="Proteomes" id="UP000629870"/>
    </source>
</evidence>
<reference evidence="16 17" key="1">
    <citation type="submission" date="2019-06" db="EMBL/GenBank/DDBJ databases">
        <title>Genome sequence of Deinococcus radiopugnans ATCC 19172.</title>
        <authorList>
            <person name="Maclea K.S."/>
            <person name="Maynard C.R."/>
        </authorList>
    </citation>
    <scope>NUCLEOTIDE SEQUENCE [LARGE SCALE GENOMIC DNA]</scope>
    <source>
        <strain evidence="16 17">ATCC 19172</strain>
    </source>
</reference>
<evidence type="ECO:0000259" key="13">
    <source>
        <dbReference type="PROSITE" id="PS51099"/>
    </source>
</evidence>
<evidence type="ECO:0000256" key="7">
    <source>
        <dbReference type="ARBA" id="ARBA00022683"/>
    </source>
</evidence>
<dbReference type="SUPFAM" id="SSF52794">
    <property type="entry name" value="PTS system IIB component-like"/>
    <property type="match status" value="2"/>
</dbReference>
<dbReference type="InterPro" id="IPR013011">
    <property type="entry name" value="PTS_EIIB_2"/>
</dbReference>
<dbReference type="Pfam" id="PF02302">
    <property type="entry name" value="PTS_IIB"/>
    <property type="match status" value="2"/>
</dbReference>
<dbReference type="AlphaFoldDB" id="A0A5C4XXL2"/>
<dbReference type="NCBIfam" id="TIGR00829">
    <property type="entry name" value="FRU"/>
    <property type="match status" value="2"/>
</dbReference>
<evidence type="ECO:0000256" key="11">
    <source>
        <dbReference type="ARBA" id="ARBA00023136"/>
    </source>
</evidence>
<keyword evidence="3" id="KW-1003">Cell membrane</keyword>
<dbReference type="EMBL" id="JACHEW010000025">
    <property type="protein sequence ID" value="MBB6018216.1"/>
    <property type="molecule type" value="Genomic_DNA"/>
</dbReference>
<evidence type="ECO:0000256" key="12">
    <source>
        <dbReference type="SAM" id="Phobius"/>
    </source>
</evidence>
<keyword evidence="10 12" id="KW-1133">Transmembrane helix</keyword>
<comment type="subcellular location">
    <subcellularLocation>
        <location evidence="1">Cell inner membrane</location>
        <topology evidence="1">Multi-pass membrane protein</topology>
    </subcellularLocation>
</comment>
<feature type="transmembrane region" description="Helical" evidence="12">
    <location>
        <begin position="331"/>
        <end position="357"/>
    </location>
</feature>
<dbReference type="InterPro" id="IPR003501">
    <property type="entry name" value="PTS_EIIB_2/3"/>
</dbReference>
<dbReference type="PROSITE" id="PS51099">
    <property type="entry name" value="PTS_EIIB_TYPE_2"/>
    <property type="match status" value="2"/>
</dbReference>
<dbReference type="PROSITE" id="PS51104">
    <property type="entry name" value="PTS_EIIC_TYPE_2"/>
    <property type="match status" value="1"/>
</dbReference>
<dbReference type="GO" id="GO:0016301">
    <property type="term" value="F:kinase activity"/>
    <property type="evidence" value="ECO:0007669"/>
    <property type="project" value="UniProtKB-KW"/>
</dbReference>
<dbReference type="Gene3D" id="3.40.50.2300">
    <property type="match status" value="2"/>
</dbReference>
<evidence type="ECO:0000313" key="16">
    <source>
        <dbReference type="EMBL" id="TNM68179.1"/>
    </source>
</evidence>
<dbReference type="InterPro" id="IPR050864">
    <property type="entry name" value="Bacterial_PTS_Sugar_Transport"/>
</dbReference>
<keyword evidence="9" id="KW-0418">Kinase</keyword>
<dbReference type="NCBIfam" id="TIGR01427">
    <property type="entry name" value="PTS_IIC_fructo"/>
    <property type="match status" value="1"/>
</dbReference>
<dbReference type="PANTHER" id="PTHR30505:SF0">
    <property type="entry name" value="FRUCTOSE-LIKE PTS SYSTEM EIIBC COMPONENT-RELATED"/>
    <property type="match status" value="1"/>
</dbReference>
<dbReference type="PANTHER" id="PTHR30505">
    <property type="entry name" value="FRUCTOSE-LIKE PERMEASE"/>
    <property type="match status" value="1"/>
</dbReference>
<dbReference type="FunFam" id="3.40.50.2300:FF:000014">
    <property type="entry name" value="PTS system fructose-like transporter subunit IIB"/>
    <property type="match status" value="1"/>
</dbReference>
<keyword evidence="6 16" id="KW-0808">Transferase</keyword>
<dbReference type="OrthoDB" id="9782569at2"/>
<dbReference type="GO" id="GO:0009401">
    <property type="term" value="P:phosphoenolpyruvate-dependent sugar phosphotransferase system"/>
    <property type="evidence" value="ECO:0007669"/>
    <property type="project" value="UniProtKB-KW"/>
</dbReference>
<dbReference type="InterPro" id="IPR003353">
    <property type="entry name" value="PTS_IIB_fruc"/>
</dbReference>
<dbReference type="GO" id="GO:0022877">
    <property type="term" value="F:protein-N(PI)-phosphohistidine-fructose phosphotransferase system transporter activity"/>
    <property type="evidence" value="ECO:0007669"/>
    <property type="project" value="InterPro"/>
</dbReference>
<comment type="caution">
    <text evidence="16">The sequence shown here is derived from an EMBL/GenBank/DDBJ whole genome shotgun (WGS) entry which is preliminary data.</text>
</comment>
<evidence type="ECO:0000313" key="15">
    <source>
        <dbReference type="EMBL" id="MBB6018216.1"/>
    </source>
</evidence>
<dbReference type="InterPro" id="IPR036095">
    <property type="entry name" value="PTS_EIIB-like_sf"/>
</dbReference>
<sequence>MAKLVAVTACPTGIAQTLMAAETLRRAAQTAGHALRAETQGGGRVQDPLSAAEIAAADAVILASTAQLDEARFAGKRIVRVRTGEAIQDAAGVIAQAASTGDAPAPVSAAPTAAPSAARPLSIVGITSCPTGIAHTFMAAEGLENGAKALGHRVKIETQGSVGAGNPLTAQDIADADVVIIAADTNVDLARFGGKRVYQTGTKPAISGGQALVQRALAEAVPYGAAGVSAGGGGDFVAQAGAAKAAKNAGVPSAYKHLMTGVSHMLPFVVAGGLLIALSFAFGGINPPPGSFGAALSQIGGGTGAFGLFVPVLAGYIAFSIADRPGLAPGMIGGLLALGGGSGFLGGLLAGFLAGYVTLWLNRGIRLPRTLEGLKPTLILPLLGTAITGLAMVYVVGRPVAAALTAATTWLQGLGDASAGALGAVLGLMMAFDMGGPINKAAYTFSVGLLGSNVYGPIAAAMAAGMTPPLALFFGTLLFKNRFTRDEHEAGKAAGVLGLSFITEGAIPFAARDPLRVIPSLMAGSAVAGAISMAAGCLLRAPHGGIFVLFIPNAVVNLPMYVVAIVTGTVVSTVLLGVLKKPVLETPAIVSTEVTGAAKVAAD</sequence>
<evidence type="ECO:0000313" key="17">
    <source>
        <dbReference type="Proteomes" id="UP000313988"/>
    </source>
</evidence>
<dbReference type="GO" id="GO:0005351">
    <property type="term" value="F:carbohydrate:proton symporter activity"/>
    <property type="evidence" value="ECO:0007669"/>
    <property type="project" value="InterPro"/>
</dbReference>
<dbReference type="NCBIfam" id="NF007783">
    <property type="entry name" value="PRK10474.1"/>
    <property type="match status" value="2"/>
</dbReference>
<gene>
    <name evidence="16" type="ORF">FHR04_17135</name>
    <name evidence="15" type="ORF">HNQ04_003493</name>
</gene>
<keyword evidence="4" id="KW-0597">Phosphoprotein</keyword>
<protein>
    <submittedName>
        <fullName evidence="16">PTS fructose-like transporter subunit IIB</fullName>
        <ecNumber evidence="16">2.7.1.202</ecNumber>
    </submittedName>
    <submittedName>
        <fullName evidence="15">PTS system fructose-specific IIC component</fullName>
    </submittedName>
</protein>
<feature type="transmembrane region" description="Helical" evidence="12">
    <location>
        <begin position="546"/>
        <end position="579"/>
    </location>
</feature>
<evidence type="ECO:0000256" key="2">
    <source>
        <dbReference type="ARBA" id="ARBA00022448"/>
    </source>
</evidence>
<feature type="transmembrane region" description="Helical" evidence="12">
    <location>
        <begin position="491"/>
        <end position="511"/>
    </location>
</feature>
<keyword evidence="8 12" id="KW-0812">Transmembrane</keyword>
<accession>A0A5C4XXL2</accession>
<evidence type="ECO:0000256" key="9">
    <source>
        <dbReference type="ARBA" id="ARBA00022777"/>
    </source>
</evidence>
<feature type="transmembrane region" description="Helical" evidence="12">
    <location>
        <begin position="454"/>
        <end position="479"/>
    </location>
</feature>
<dbReference type="InterPro" id="IPR006327">
    <property type="entry name" value="PTS_IIC_fruc"/>
</dbReference>
<dbReference type="EMBL" id="VDMO01000024">
    <property type="protein sequence ID" value="TNM68179.1"/>
    <property type="molecule type" value="Genomic_DNA"/>
</dbReference>
<dbReference type="GO" id="GO:0005886">
    <property type="term" value="C:plasma membrane"/>
    <property type="evidence" value="ECO:0007669"/>
    <property type="project" value="UniProtKB-SubCell"/>
</dbReference>
<keyword evidence="5" id="KW-0762">Sugar transport</keyword>
<feature type="transmembrane region" description="Helical" evidence="12">
    <location>
        <begin position="265"/>
        <end position="285"/>
    </location>
</feature>
<feature type="transmembrane region" description="Helical" evidence="12">
    <location>
        <begin position="378"/>
        <end position="397"/>
    </location>
</feature>
<evidence type="ECO:0000256" key="4">
    <source>
        <dbReference type="ARBA" id="ARBA00022553"/>
    </source>
</evidence>
<dbReference type="GO" id="GO:0090563">
    <property type="term" value="F:protein-phosphocysteine-sugar phosphotransferase activity"/>
    <property type="evidence" value="ECO:0007669"/>
    <property type="project" value="TreeGrafter"/>
</dbReference>